<evidence type="ECO:0000313" key="3">
    <source>
        <dbReference type="EMBL" id="MBB6333672.1"/>
    </source>
</evidence>
<comment type="caution">
    <text evidence="3">The sequence shown here is derived from an EMBL/GenBank/DDBJ whole genome shotgun (WGS) entry which is preliminary data.</text>
</comment>
<sequence>MLRKILRVLLTIALLGDLLMVFGGLMMVAAPPAGQTRGEQVPALLFLVFVGLALFFGIGATFTKEEREKNRQMAEERKRMKQGLFGPATPTPEPQSPVAPAPRPYAPDAAGTAVPSGPLVIPAPDPVPVPTPTPVPSPQWTFAPAAPAGRRGHMEGRNWVPPLPGPNALDPWGRCEDAIDVVGENYRKGVFAKIMGREPGFRSESGAVINDPAILVFDGSNPYSKSHLAIAVYVRGAHVGYIPEDLARVWGVVLRDLAAEGFDLKVKARTWAKMNGYGEHAAVTVHLPAADALRPSNGLPAAPHVIIPAGKKRQVSGEENHMDALAPFIIPGGVNHVSVVLRSVTEVRPRSTAELVQVELGGKRVGRLTDLQSKNLLPLVKYIEARGKLPVARADVIGTALKADVIVMTADASEVSHEWLESLGPEIPTPTEVLPGPDWDWDDDPETPDEAVLRVRRERERCENGVHEHDRVGVSEEPQE</sequence>
<gene>
    <name evidence="3" type="ORF">HD592_000237</name>
</gene>
<organism evidence="3 4">
    <name type="scientific">Schaalia hyovaginalis</name>
    <dbReference type="NCBI Taxonomy" id="29316"/>
    <lineage>
        <taxon>Bacteria</taxon>
        <taxon>Bacillati</taxon>
        <taxon>Actinomycetota</taxon>
        <taxon>Actinomycetes</taxon>
        <taxon>Actinomycetales</taxon>
        <taxon>Actinomycetaceae</taxon>
        <taxon>Schaalia</taxon>
    </lineage>
</organism>
<keyword evidence="2" id="KW-0472">Membrane</keyword>
<feature type="transmembrane region" description="Helical" evidence="2">
    <location>
        <begin position="41"/>
        <end position="63"/>
    </location>
</feature>
<dbReference type="EMBL" id="JACHMK010000001">
    <property type="protein sequence ID" value="MBB6333672.1"/>
    <property type="molecule type" value="Genomic_DNA"/>
</dbReference>
<dbReference type="Proteomes" id="UP000617426">
    <property type="component" value="Unassembled WGS sequence"/>
</dbReference>
<reference evidence="3" key="1">
    <citation type="submission" date="2020-08" db="EMBL/GenBank/DDBJ databases">
        <title>Sequencing the genomes of 1000 actinobacteria strains.</title>
        <authorList>
            <person name="Klenk H.-P."/>
        </authorList>
    </citation>
    <scope>NUCLEOTIDE SEQUENCE</scope>
    <source>
        <strain evidence="3">DSM 10695</strain>
    </source>
</reference>
<evidence type="ECO:0000313" key="4">
    <source>
        <dbReference type="Proteomes" id="UP000617426"/>
    </source>
</evidence>
<feature type="transmembrane region" description="Helical" evidence="2">
    <location>
        <begin position="7"/>
        <end position="29"/>
    </location>
</feature>
<name>A0A923E3F2_9ACTO</name>
<dbReference type="RefSeq" id="WP_184451361.1">
    <property type="nucleotide sequence ID" value="NZ_JACHMK010000001.1"/>
</dbReference>
<evidence type="ECO:0000256" key="1">
    <source>
        <dbReference type="SAM" id="MobiDB-lite"/>
    </source>
</evidence>
<evidence type="ECO:0008006" key="5">
    <source>
        <dbReference type="Google" id="ProtNLM"/>
    </source>
</evidence>
<keyword evidence="2" id="KW-0812">Transmembrane</keyword>
<keyword evidence="2" id="KW-1133">Transmembrane helix</keyword>
<evidence type="ECO:0000256" key="2">
    <source>
        <dbReference type="SAM" id="Phobius"/>
    </source>
</evidence>
<dbReference type="AlphaFoldDB" id="A0A923E3F2"/>
<feature type="region of interest" description="Disordered" evidence="1">
    <location>
        <begin position="65"/>
        <end position="111"/>
    </location>
</feature>
<accession>A0A923E3F2</accession>
<proteinExistence type="predicted"/>
<feature type="compositionally biased region" description="Basic and acidic residues" evidence="1">
    <location>
        <begin position="65"/>
        <end position="78"/>
    </location>
</feature>
<protein>
    <recommendedName>
        <fullName evidence="5">HIRAN domain-containing protein</fullName>
    </recommendedName>
</protein>
<feature type="region of interest" description="Disordered" evidence="1">
    <location>
        <begin position="424"/>
        <end position="447"/>
    </location>
</feature>
<feature type="compositionally biased region" description="Pro residues" evidence="1">
    <location>
        <begin position="89"/>
        <end position="105"/>
    </location>
</feature>
<keyword evidence="4" id="KW-1185">Reference proteome</keyword>